<dbReference type="EMBL" id="CAJVPZ010069252">
    <property type="protein sequence ID" value="CAG8798830.1"/>
    <property type="molecule type" value="Genomic_DNA"/>
</dbReference>
<organism evidence="2 3">
    <name type="scientific">Racocetra fulgida</name>
    <dbReference type="NCBI Taxonomy" id="60492"/>
    <lineage>
        <taxon>Eukaryota</taxon>
        <taxon>Fungi</taxon>
        <taxon>Fungi incertae sedis</taxon>
        <taxon>Mucoromycota</taxon>
        <taxon>Glomeromycotina</taxon>
        <taxon>Glomeromycetes</taxon>
        <taxon>Diversisporales</taxon>
        <taxon>Gigasporaceae</taxon>
        <taxon>Racocetra</taxon>
    </lineage>
</organism>
<evidence type="ECO:0000313" key="3">
    <source>
        <dbReference type="Proteomes" id="UP000789396"/>
    </source>
</evidence>
<keyword evidence="3" id="KW-1185">Reference proteome</keyword>
<evidence type="ECO:0000313" key="2">
    <source>
        <dbReference type="EMBL" id="CAG8798830.1"/>
    </source>
</evidence>
<gene>
    <name evidence="2" type="ORF">RFULGI_LOCUS17522</name>
</gene>
<sequence>NENQILEEFAEYVEKINRFSASYLWSPIKEKLCNWWNLVKARYPVLSDMALKLLSIPVTSAASERNWSAFSFIHTKLRNHLLNPQVEK</sequence>
<accession>A0A9N9P809</accession>
<proteinExistence type="predicted"/>
<dbReference type="GO" id="GO:0046983">
    <property type="term" value="F:protein dimerization activity"/>
    <property type="evidence" value="ECO:0007669"/>
    <property type="project" value="InterPro"/>
</dbReference>
<reference evidence="2" key="1">
    <citation type="submission" date="2021-06" db="EMBL/GenBank/DDBJ databases">
        <authorList>
            <person name="Kallberg Y."/>
            <person name="Tangrot J."/>
            <person name="Rosling A."/>
        </authorList>
    </citation>
    <scope>NUCLEOTIDE SEQUENCE</scope>
    <source>
        <strain evidence="2">IN212</strain>
    </source>
</reference>
<dbReference type="Proteomes" id="UP000789396">
    <property type="component" value="Unassembled WGS sequence"/>
</dbReference>
<dbReference type="AlphaFoldDB" id="A0A9N9P809"/>
<evidence type="ECO:0000259" key="1">
    <source>
        <dbReference type="Pfam" id="PF05699"/>
    </source>
</evidence>
<dbReference type="InterPro" id="IPR008906">
    <property type="entry name" value="HATC_C_dom"/>
</dbReference>
<comment type="caution">
    <text evidence="2">The sequence shown here is derived from an EMBL/GenBank/DDBJ whole genome shotgun (WGS) entry which is preliminary data.</text>
</comment>
<name>A0A9N9P809_9GLOM</name>
<feature type="non-terminal residue" evidence="2">
    <location>
        <position position="1"/>
    </location>
</feature>
<feature type="domain" description="HAT C-terminal dimerisation" evidence="1">
    <location>
        <begin position="23"/>
        <end position="82"/>
    </location>
</feature>
<dbReference type="Pfam" id="PF05699">
    <property type="entry name" value="Dimer_Tnp_hAT"/>
    <property type="match status" value="1"/>
</dbReference>
<dbReference type="InterPro" id="IPR012337">
    <property type="entry name" value="RNaseH-like_sf"/>
</dbReference>
<protein>
    <submittedName>
        <fullName evidence="2">12825_t:CDS:1</fullName>
    </submittedName>
</protein>
<dbReference type="OrthoDB" id="2478182at2759"/>
<feature type="non-terminal residue" evidence="2">
    <location>
        <position position="88"/>
    </location>
</feature>
<dbReference type="SUPFAM" id="SSF53098">
    <property type="entry name" value="Ribonuclease H-like"/>
    <property type="match status" value="1"/>
</dbReference>